<keyword evidence="2" id="KW-0592">Phosphate transport</keyword>
<comment type="function">
    <text evidence="2">Plays a role in the regulation of phosphate uptake.</text>
</comment>
<dbReference type="NCBIfam" id="TIGR02135">
    <property type="entry name" value="phoU_full"/>
    <property type="match status" value="1"/>
</dbReference>
<dbReference type="PIRSF" id="PIRSF003107">
    <property type="entry name" value="PhoU"/>
    <property type="match status" value="1"/>
</dbReference>
<dbReference type="Gene3D" id="1.20.58.220">
    <property type="entry name" value="Phosphate transport system protein phou homolog 2, domain 2"/>
    <property type="match status" value="1"/>
</dbReference>
<dbReference type="Pfam" id="PF01895">
    <property type="entry name" value="PhoU"/>
    <property type="match status" value="2"/>
</dbReference>
<reference evidence="4 5" key="1">
    <citation type="submission" date="2021-03" db="EMBL/GenBank/DDBJ databases">
        <title>Genomic Encyclopedia of Type Strains, Phase III (KMG-III): the genomes of soil and plant-associated and newly described type strains.</title>
        <authorList>
            <person name="Whitman W."/>
        </authorList>
    </citation>
    <scope>NUCLEOTIDE SEQUENCE [LARGE SCALE GENOMIC DNA]</scope>
    <source>
        <strain evidence="4 5">IMMIB AFH-6</strain>
    </source>
</reference>
<comment type="caution">
    <text evidence="4">The sequence shown here is derived from an EMBL/GenBank/DDBJ whole genome shotgun (WGS) entry which is preliminary data.</text>
</comment>
<dbReference type="RefSeq" id="WP_209765918.1">
    <property type="nucleotide sequence ID" value="NZ_JAGINP010000005.1"/>
</dbReference>
<keyword evidence="2" id="KW-0963">Cytoplasm</keyword>
<comment type="subunit">
    <text evidence="2">Homodimer.</text>
</comment>
<comment type="subcellular location">
    <subcellularLocation>
        <location evidence="2">Cytoplasm</location>
    </subcellularLocation>
</comment>
<name>A0ABS4SJ53_9PROT</name>
<keyword evidence="2" id="KW-0813">Transport</keyword>
<dbReference type="EMBL" id="JAGINP010000005">
    <property type="protein sequence ID" value="MBP2292103.1"/>
    <property type="molecule type" value="Genomic_DNA"/>
</dbReference>
<feature type="domain" description="PhoU" evidence="3">
    <location>
        <begin position="128"/>
        <end position="211"/>
    </location>
</feature>
<keyword evidence="5" id="KW-1185">Reference proteome</keyword>
<dbReference type="Proteomes" id="UP000781958">
    <property type="component" value="Unassembled WGS sequence"/>
</dbReference>
<evidence type="ECO:0000256" key="1">
    <source>
        <dbReference type="ARBA" id="ARBA00008107"/>
    </source>
</evidence>
<evidence type="ECO:0000313" key="5">
    <source>
        <dbReference type="Proteomes" id="UP000781958"/>
    </source>
</evidence>
<sequence length="234" mass="25665">MRNPAPHIVSAFEDAMKRLKSGIVQMAGAAETQIDEALACIAQRNPDLARAIVESDARLDSFEHEIEANCMRMLVLRQPVADDLREVIAALKIAGNLERVGDHAANTARRAAAIAGYPETSATHALPNLGRLVRQRLTTAIDAYVDNDVEMAMGVWRTDDEVDELYTSICEGITRSAENEPGLFTPNMHLLFIAKSLERIGDHATNIAEVVHFVSTGRPLLEERPKADRSRDAG</sequence>
<organism evidence="4 5">
    <name type="scientific">Azospirillum rugosum</name>
    <dbReference type="NCBI Taxonomy" id="416170"/>
    <lineage>
        <taxon>Bacteria</taxon>
        <taxon>Pseudomonadati</taxon>
        <taxon>Pseudomonadota</taxon>
        <taxon>Alphaproteobacteria</taxon>
        <taxon>Rhodospirillales</taxon>
        <taxon>Azospirillaceae</taxon>
        <taxon>Azospirillum</taxon>
    </lineage>
</organism>
<dbReference type="PANTHER" id="PTHR42930:SF3">
    <property type="entry name" value="PHOSPHATE-SPECIFIC TRANSPORT SYSTEM ACCESSORY PROTEIN PHOU"/>
    <property type="match status" value="1"/>
</dbReference>
<dbReference type="SUPFAM" id="SSF109755">
    <property type="entry name" value="PhoU-like"/>
    <property type="match status" value="1"/>
</dbReference>
<accession>A0ABS4SJ53</accession>
<dbReference type="InterPro" id="IPR028366">
    <property type="entry name" value="PhoU"/>
</dbReference>
<protein>
    <recommendedName>
        <fullName evidence="2">Phosphate-specific transport system accessory protein PhoU</fullName>
    </recommendedName>
</protein>
<evidence type="ECO:0000256" key="2">
    <source>
        <dbReference type="PIRNR" id="PIRNR003107"/>
    </source>
</evidence>
<evidence type="ECO:0000259" key="3">
    <source>
        <dbReference type="Pfam" id="PF01895"/>
    </source>
</evidence>
<comment type="similarity">
    <text evidence="1 2">Belongs to the PhoU family.</text>
</comment>
<feature type="domain" description="PhoU" evidence="3">
    <location>
        <begin position="23"/>
        <end position="110"/>
    </location>
</feature>
<evidence type="ECO:0000313" key="4">
    <source>
        <dbReference type="EMBL" id="MBP2292103.1"/>
    </source>
</evidence>
<dbReference type="InterPro" id="IPR026022">
    <property type="entry name" value="PhoU_dom"/>
</dbReference>
<proteinExistence type="inferred from homology"/>
<dbReference type="PANTHER" id="PTHR42930">
    <property type="entry name" value="PHOSPHATE-SPECIFIC TRANSPORT SYSTEM ACCESSORY PROTEIN PHOU"/>
    <property type="match status" value="1"/>
</dbReference>
<gene>
    <name evidence="4" type="ORF">J2851_001864</name>
</gene>
<dbReference type="InterPro" id="IPR038078">
    <property type="entry name" value="PhoU-like_sf"/>
</dbReference>